<dbReference type="InterPro" id="IPR028002">
    <property type="entry name" value="Myb_DNA-bind_5"/>
</dbReference>
<accession>A0A151WIR4</accession>
<keyword evidence="4" id="KW-0804">Transcription</keyword>
<dbReference type="STRING" id="64791.A0A151WIR4"/>
<comment type="function">
    <text evidence="5">Involved in transvection phenomena (= synapsis-dependent gene expression), where the synaptic pairing of chromosomes carrying genes with which zeste interacts influences the expression of these genes. Zeste binds to DNA and stimulates transcription from a nearby promoter.</text>
</comment>
<evidence type="ECO:0000313" key="8">
    <source>
        <dbReference type="Proteomes" id="UP000075809"/>
    </source>
</evidence>
<name>A0A151WIR4_9HYME</name>
<keyword evidence="8" id="KW-1185">Reference proteome</keyword>
<dbReference type="KEGG" id="mzt:108729594"/>
<keyword evidence="3" id="KW-0805">Transcription regulation</keyword>
<evidence type="ECO:0000259" key="6">
    <source>
        <dbReference type="Pfam" id="PF13873"/>
    </source>
</evidence>
<dbReference type="PANTHER" id="PTHR23098:SF16">
    <property type="entry name" value="REGULATORY PROTEIN ZESTE"/>
    <property type="match status" value="1"/>
</dbReference>
<protein>
    <recommendedName>
        <fullName evidence="2">Regulatory protein zeste</fullName>
    </recommendedName>
</protein>
<dbReference type="PANTHER" id="PTHR23098">
    <property type="entry name" value="AGAP001331-PA-RELATED"/>
    <property type="match status" value="1"/>
</dbReference>
<proteinExistence type="predicted"/>
<organism evidence="7 8">
    <name type="scientific">Mycetomoellerius zeteki</name>
    <dbReference type="NCBI Taxonomy" id="64791"/>
    <lineage>
        <taxon>Eukaryota</taxon>
        <taxon>Metazoa</taxon>
        <taxon>Ecdysozoa</taxon>
        <taxon>Arthropoda</taxon>
        <taxon>Hexapoda</taxon>
        <taxon>Insecta</taxon>
        <taxon>Pterygota</taxon>
        <taxon>Neoptera</taxon>
        <taxon>Endopterygota</taxon>
        <taxon>Hymenoptera</taxon>
        <taxon>Apocrita</taxon>
        <taxon>Aculeata</taxon>
        <taxon>Formicoidea</taxon>
        <taxon>Formicidae</taxon>
        <taxon>Myrmicinae</taxon>
        <taxon>Mycetomoellerius</taxon>
    </lineage>
</organism>
<sequence length="146" mass="16666">MTEKKKRERGSNFSNKEVEILVSIIQEFKNIIECKKTDATTWRDKDAAWENVAKAFNSSSGEVFRLKKALKAKYEDIKKNVKKKLAHNRLETFKTGGGEPQIRSLTGIEENIISMLPSSIEGLPSVWDSDQLGIYHFIRVINGLCY</sequence>
<gene>
    <name evidence="7" type="ORF">ALC60_13236</name>
</gene>
<evidence type="ECO:0000256" key="3">
    <source>
        <dbReference type="ARBA" id="ARBA00023015"/>
    </source>
</evidence>
<feature type="domain" description="Myb/SANT-like DNA-binding" evidence="6">
    <location>
        <begin position="9"/>
        <end position="87"/>
    </location>
</feature>
<dbReference type="Proteomes" id="UP000075809">
    <property type="component" value="Unassembled WGS sequence"/>
</dbReference>
<dbReference type="AlphaFoldDB" id="A0A151WIR4"/>
<dbReference type="EMBL" id="KQ983082">
    <property type="protein sequence ID" value="KYQ47716.1"/>
    <property type="molecule type" value="Genomic_DNA"/>
</dbReference>
<evidence type="ECO:0000256" key="5">
    <source>
        <dbReference type="ARBA" id="ARBA00025466"/>
    </source>
</evidence>
<evidence type="ECO:0000256" key="1">
    <source>
        <dbReference type="ARBA" id="ARBA00011764"/>
    </source>
</evidence>
<evidence type="ECO:0000313" key="7">
    <source>
        <dbReference type="EMBL" id="KYQ47716.1"/>
    </source>
</evidence>
<reference evidence="7 8" key="1">
    <citation type="submission" date="2015-09" db="EMBL/GenBank/DDBJ databases">
        <title>Trachymyrmex zeteki WGS genome.</title>
        <authorList>
            <person name="Nygaard S."/>
            <person name="Hu H."/>
            <person name="Boomsma J."/>
            <person name="Zhang G."/>
        </authorList>
    </citation>
    <scope>NUCLEOTIDE SEQUENCE [LARGE SCALE GENOMIC DNA]</scope>
    <source>
        <strain evidence="7">Tzet28-1</strain>
        <tissue evidence="7">Whole body</tissue>
    </source>
</reference>
<comment type="subunit">
    <text evidence="1">Self-associates forming complexes of several hundred monomers.</text>
</comment>
<evidence type="ECO:0000256" key="2">
    <source>
        <dbReference type="ARBA" id="ARBA00016807"/>
    </source>
</evidence>
<evidence type="ECO:0000256" key="4">
    <source>
        <dbReference type="ARBA" id="ARBA00023163"/>
    </source>
</evidence>
<dbReference type="OrthoDB" id="7693165at2759"/>
<dbReference type="GO" id="GO:0005634">
    <property type="term" value="C:nucleus"/>
    <property type="evidence" value="ECO:0007669"/>
    <property type="project" value="TreeGrafter"/>
</dbReference>
<dbReference type="Pfam" id="PF13873">
    <property type="entry name" value="Myb_DNA-bind_5"/>
    <property type="match status" value="1"/>
</dbReference>